<gene>
    <name evidence="6" type="ORF">BMIN_0830</name>
</gene>
<dbReference type="PROSITE" id="PS51462">
    <property type="entry name" value="NUDIX"/>
    <property type="match status" value="1"/>
</dbReference>
<dbReference type="Gene3D" id="3.90.79.10">
    <property type="entry name" value="Nucleoside Triphosphate Pyrophosphohydrolase"/>
    <property type="match status" value="1"/>
</dbReference>
<organism evidence="6 7">
    <name type="scientific">Bifidobacterium minimum</name>
    <dbReference type="NCBI Taxonomy" id="1693"/>
    <lineage>
        <taxon>Bacteria</taxon>
        <taxon>Bacillati</taxon>
        <taxon>Actinomycetota</taxon>
        <taxon>Actinomycetes</taxon>
        <taxon>Bifidobacteriales</taxon>
        <taxon>Bifidobacteriaceae</taxon>
        <taxon>Bifidobacterium</taxon>
    </lineage>
</organism>
<evidence type="ECO:0000313" key="7">
    <source>
        <dbReference type="Proteomes" id="UP000029014"/>
    </source>
</evidence>
<comment type="similarity">
    <text evidence="2 4">Belongs to the Nudix hydrolase family.</text>
</comment>
<evidence type="ECO:0000256" key="4">
    <source>
        <dbReference type="RuleBase" id="RU003476"/>
    </source>
</evidence>
<name>A0A087BQ06_9BIFI</name>
<evidence type="ECO:0000259" key="5">
    <source>
        <dbReference type="PROSITE" id="PS51462"/>
    </source>
</evidence>
<feature type="domain" description="Nudix hydrolase" evidence="5">
    <location>
        <begin position="19"/>
        <end position="152"/>
    </location>
</feature>
<dbReference type="Proteomes" id="UP000029014">
    <property type="component" value="Unassembled WGS sequence"/>
</dbReference>
<dbReference type="PRINTS" id="PR00502">
    <property type="entry name" value="NUDIXFAMILY"/>
</dbReference>
<evidence type="ECO:0000256" key="1">
    <source>
        <dbReference type="ARBA" id="ARBA00001946"/>
    </source>
</evidence>
<sequence>MTTPTFITELRRFIGHRPLWLTGVTAYVEDDDGRVLLGRRSDTGQWALVSGIVEPGEAPADTVIREVHEETGVDAVVEALASVSSATDRIVYPNGDITQYMDLTFHCHAAPGGSHAARVGDDESLEVGWFAPDSLPDPLARSTVARMEDVRRFKRNRDSGDARALFTVSADFKSPSE</sequence>
<evidence type="ECO:0000256" key="2">
    <source>
        <dbReference type="ARBA" id="ARBA00005582"/>
    </source>
</evidence>
<evidence type="ECO:0000256" key="3">
    <source>
        <dbReference type="ARBA" id="ARBA00022801"/>
    </source>
</evidence>
<dbReference type="eggNOG" id="COG1051">
    <property type="taxonomic scope" value="Bacteria"/>
</dbReference>
<dbReference type="STRING" id="1693.BMIN_0830"/>
<dbReference type="PROSITE" id="PS00893">
    <property type="entry name" value="NUDIX_BOX"/>
    <property type="match status" value="1"/>
</dbReference>
<dbReference type="SUPFAM" id="SSF55811">
    <property type="entry name" value="Nudix"/>
    <property type="match status" value="1"/>
</dbReference>
<dbReference type="InterPro" id="IPR020476">
    <property type="entry name" value="Nudix_hydrolase"/>
</dbReference>
<dbReference type="InterPro" id="IPR020084">
    <property type="entry name" value="NUDIX_hydrolase_CS"/>
</dbReference>
<dbReference type="CDD" id="cd18879">
    <property type="entry name" value="NUDIX_Hydrolase"/>
    <property type="match status" value="1"/>
</dbReference>
<comment type="caution">
    <text evidence="6">The sequence shown here is derived from an EMBL/GenBank/DDBJ whole genome shotgun (WGS) entry which is preliminary data.</text>
</comment>
<dbReference type="Pfam" id="PF00293">
    <property type="entry name" value="NUDIX"/>
    <property type="match status" value="1"/>
</dbReference>
<keyword evidence="7" id="KW-1185">Reference proteome</keyword>
<comment type="cofactor">
    <cofactor evidence="1">
        <name>Mg(2+)</name>
        <dbReference type="ChEBI" id="CHEBI:18420"/>
    </cofactor>
</comment>
<evidence type="ECO:0000313" key="6">
    <source>
        <dbReference type="EMBL" id="KFI73106.1"/>
    </source>
</evidence>
<protein>
    <submittedName>
        <fullName evidence="6">NUDIX family hydrolase</fullName>
    </submittedName>
</protein>
<dbReference type="AlphaFoldDB" id="A0A087BQ06"/>
<dbReference type="PANTHER" id="PTHR43046">
    <property type="entry name" value="GDP-MANNOSE MANNOSYL HYDROLASE"/>
    <property type="match status" value="1"/>
</dbReference>
<reference evidence="6 7" key="1">
    <citation type="submission" date="2014-03" db="EMBL/GenBank/DDBJ databases">
        <title>Genomics of Bifidobacteria.</title>
        <authorList>
            <person name="Ventura M."/>
            <person name="Milani C."/>
            <person name="Lugli G.A."/>
        </authorList>
    </citation>
    <scope>NUCLEOTIDE SEQUENCE [LARGE SCALE GENOMIC DNA]</scope>
    <source>
        <strain evidence="6 7">LMG 11592</strain>
    </source>
</reference>
<dbReference type="InterPro" id="IPR000086">
    <property type="entry name" value="NUDIX_hydrolase_dom"/>
</dbReference>
<dbReference type="InterPro" id="IPR015797">
    <property type="entry name" value="NUDIX_hydrolase-like_dom_sf"/>
</dbReference>
<dbReference type="EMBL" id="JGZD01000008">
    <property type="protein sequence ID" value="KFI73106.1"/>
    <property type="molecule type" value="Genomic_DNA"/>
</dbReference>
<proteinExistence type="inferred from homology"/>
<accession>A0A087BQ06</accession>
<dbReference type="RefSeq" id="WP_026647431.1">
    <property type="nucleotide sequence ID" value="NZ_JGZD01000008.1"/>
</dbReference>
<dbReference type="GO" id="GO:0016787">
    <property type="term" value="F:hydrolase activity"/>
    <property type="evidence" value="ECO:0007669"/>
    <property type="project" value="UniProtKB-KW"/>
</dbReference>
<keyword evidence="3 4" id="KW-0378">Hydrolase</keyword>
<dbReference type="PANTHER" id="PTHR43046:SF16">
    <property type="entry name" value="ADP-RIBOSE PYROPHOSPHATASE YJHB-RELATED"/>
    <property type="match status" value="1"/>
</dbReference>